<evidence type="ECO:0000256" key="2">
    <source>
        <dbReference type="ARBA" id="ARBA00022490"/>
    </source>
</evidence>
<dbReference type="InterPro" id="IPR015943">
    <property type="entry name" value="WD40/YVTN_repeat-like_dom_sf"/>
</dbReference>
<evidence type="ECO:0000256" key="1">
    <source>
        <dbReference type="ARBA" id="ARBA00004496"/>
    </source>
</evidence>
<accession>A0A383W696</accession>
<keyword evidence="3" id="KW-0853">WD repeat</keyword>
<evidence type="ECO:0000256" key="3">
    <source>
        <dbReference type="ARBA" id="ARBA00022574"/>
    </source>
</evidence>
<dbReference type="Gene3D" id="2.130.10.10">
    <property type="entry name" value="YVTN repeat-like/Quinoprotein amine dehydrogenase"/>
    <property type="match status" value="1"/>
</dbReference>
<dbReference type="GO" id="GO:0045504">
    <property type="term" value="F:dynein heavy chain binding"/>
    <property type="evidence" value="ECO:0007669"/>
    <property type="project" value="TreeGrafter"/>
</dbReference>
<keyword evidence="7" id="KW-1185">Reference proteome</keyword>
<dbReference type="InterPro" id="IPR001680">
    <property type="entry name" value="WD40_rpt"/>
</dbReference>
<dbReference type="SUPFAM" id="SSF50978">
    <property type="entry name" value="WD40 repeat-like"/>
    <property type="match status" value="1"/>
</dbReference>
<gene>
    <name evidence="6" type="ORF">BQ4739_LOCUS13284</name>
</gene>
<dbReference type="GO" id="GO:0045503">
    <property type="term" value="F:dynein light chain binding"/>
    <property type="evidence" value="ECO:0007669"/>
    <property type="project" value="TreeGrafter"/>
</dbReference>
<evidence type="ECO:0000313" key="7">
    <source>
        <dbReference type="Proteomes" id="UP000256970"/>
    </source>
</evidence>
<protein>
    <recommendedName>
        <fullName evidence="5">WD repeat-containing protein 54 beta-propeller domain-containing protein</fullName>
    </recommendedName>
</protein>
<dbReference type="InterPro" id="IPR036322">
    <property type="entry name" value="WD40_repeat_dom_sf"/>
</dbReference>
<keyword evidence="4" id="KW-0677">Repeat</keyword>
<dbReference type="GO" id="GO:0007018">
    <property type="term" value="P:microtubule-based movement"/>
    <property type="evidence" value="ECO:0007669"/>
    <property type="project" value="TreeGrafter"/>
</dbReference>
<sequence length="267" mass="28339">MQGAALQGIPTDSDTKLDVKKVWDETGANLLYVWKLPRSEPASTQHADFVRGLCFTVSEAGGVLLCVGCSSGSIQVFSVVPGPVIRPTATISGQHSRPITCLGSSYQSRRGAWADDLGSELVSCDDQGRLCVWQIKDEQSLQCVAAAEAGQPCCSVAVRRGFVVAARVDGCVQLYGMKDARLRSELVVASRWLSAMDIHPVKDLVATAAEDCTLGVWALPMCGQKASCLLSVCKYNERLTGAAFCGQGADSVAAVGYDVGALNVWNF</sequence>
<evidence type="ECO:0000259" key="5">
    <source>
        <dbReference type="Pfam" id="PF21031"/>
    </source>
</evidence>
<dbReference type="Pfam" id="PF21031">
    <property type="entry name" value="WDR54"/>
    <property type="match status" value="1"/>
</dbReference>
<feature type="domain" description="WD repeat-containing protein 54 beta-propeller" evidence="5">
    <location>
        <begin position="23"/>
        <end position="261"/>
    </location>
</feature>
<proteinExistence type="predicted"/>
<organism evidence="6 7">
    <name type="scientific">Tetradesmus obliquus</name>
    <name type="common">Green alga</name>
    <name type="synonym">Acutodesmus obliquus</name>
    <dbReference type="NCBI Taxonomy" id="3088"/>
    <lineage>
        <taxon>Eukaryota</taxon>
        <taxon>Viridiplantae</taxon>
        <taxon>Chlorophyta</taxon>
        <taxon>core chlorophytes</taxon>
        <taxon>Chlorophyceae</taxon>
        <taxon>CS clade</taxon>
        <taxon>Sphaeropleales</taxon>
        <taxon>Scenedesmaceae</taxon>
        <taxon>Tetradesmus</taxon>
    </lineage>
</organism>
<dbReference type="STRING" id="3088.A0A383W696"/>
<name>A0A383W696_TETOB</name>
<dbReference type="InterPro" id="IPR050687">
    <property type="entry name" value="Dynein_IC"/>
</dbReference>
<dbReference type="GO" id="GO:0005737">
    <property type="term" value="C:cytoplasm"/>
    <property type="evidence" value="ECO:0007669"/>
    <property type="project" value="UniProtKB-SubCell"/>
</dbReference>
<evidence type="ECO:0000313" key="6">
    <source>
        <dbReference type="EMBL" id="SZX73168.1"/>
    </source>
</evidence>
<dbReference type="Proteomes" id="UP000256970">
    <property type="component" value="Unassembled WGS sequence"/>
</dbReference>
<comment type="subcellular location">
    <subcellularLocation>
        <location evidence="1">Cytoplasm</location>
    </subcellularLocation>
</comment>
<dbReference type="AlphaFoldDB" id="A0A383W696"/>
<reference evidence="6 7" key="1">
    <citation type="submission" date="2016-10" db="EMBL/GenBank/DDBJ databases">
        <authorList>
            <person name="Cai Z."/>
        </authorList>
    </citation>
    <scope>NUCLEOTIDE SEQUENCE [LARGE SCALE GENOMIC DNA]</scope>
</reference>
<keyword evidence="2" id="KW-0963">Cytoplasm</keyword>
<dbReference type="EMBL" id="FNXT01001184">
    <property type="protein sequence ID" value="SZX73168.1"/>
    <property type="molecule type" value="Genomic_DNA"/>
</dbReference>
<dbReference type="InterPro" id="IPR049546">
    <property type="entry name" value="WDR54_beta_prop"/>
</dbReference>
<evidence type="ECO:0000256" key="4">
    <source>
        <dbReference type="ARBA" id="ARBA00022737"/>
    </source>
</evidence>
<dbReference type="PANTHER" id="PTHR12442">
    <property type="entry name" value="DYNEIN INTERMEDIATE CHAIN"/>
    <property type="match status" value="1"/>
</dbReference>
<dbReference type="SMART" id="SM00320">
    <property type="entry name" value="WD40"/>
    <property type="match status" value="4"/>
</dbReference>